<dbReference type="AlphaFoldDB" id="A0A510E0X7"/>
<evidence type="ECO:0000313" key="2">
    <source>
        <dbReference type="EMBL" id="BBG26145.1"/>
    </source>
</evidence>
<dbReference type="RefSeq" id="WP_232048995.1">
    <property type="nucleotide sequence ID" value="NZ_AP018929.1"/>
</dbReference>
<proteinExistence type="predicted"/>
<keyword evidence="3" id="KW-1185">Reference proteome</keyword>
<dbReference type="EMBL" id="AP018929">
    <property type="protein sequence ID" value="BBG23392.1"/>
    <property type="molecule type" value="Genomic_DNA"/>
</dbReference>
<sequence length="167" mass="18117">MSYYGQDGYAAVGGLRGQPAIFFPVTYDYGNYKYVIQTNGYFSDGNGVNPSFAIEGTYTATPPFNNTGWDAMYVSGVAVTDINAVAGHSSATGVGGNSPIPSYYAESGLTLFHEHNSFLNLWGYPYAWYFSIGTPSSYSGLNYKQLSEGQSYDTINGLNYAVNWISP</sequence>
<dbReference type="Proteomes" id="UP000325030">
    <property type="component" value="Chromosome"/>
</dbReference>
<name>A0A510E0X7_9CREN</name>
<evidence type="ECO:0000313" key="3">
    <source>
        <dbReference type="Proteomes" id="UP000322983"/>
    </source>
</evidence>
<evidence type="ECO:0000313" key="1">
    <source>
        <dbReference type="EMBL" id="BBG23392.1"/>
    </source>
</evidence>
<dbReference type="Proteomes" id="UP000322983">
    <property type="component" value="Chromosome"/>
</dbReference>
<dbReference type="STRING" id="1294262.GCA_001316085_02849"/>
<dbReference type="EMBL" id="AP018930">
    <property type="protein sequence ID" value="BBG26145.1"/>
    <property type="molecule type" value="Genomic_DNA"/>
</dbReference>
<organism evidence="2 4">
    <name type="scientific">Sulfuracidifex tepidarius</name>
    <dbReference type="NCBI Taxonomy" id="1294262"/>
    <lineage>
        <taxon>Archaea</taxon>
        <taxon>Thermoproteota</taxon>
        <taxon>Thermoprotei</taxon>
        <taxon>Sulfolobales</taxon>
        <taxon>Sulfolobaceae</taxon>
        <taxon>Sulfuracidifex</taxon>
    </lineage>
</organism>
<evidence type="ECO:0000313" key="4">
    <source>
        <dbReference type="Proteomes" id="UP000325030"/>
    </source>
</evidence>
<gene>
    <name evidence="1" type="ORF">IC006_0676</name>
    <name evidence="2" type="ORF">IC007_0650</name>
</gene>
<dbReference type="KEGG" id="step:IC006_0676"/>
<protein>
    <submittedName>
        <fullName evidence="2">Uncharacterized protein</fullName>
    </submittedName>
</protein>
<accession>A0A510E0X7</accession>
<dbReference type="GeneID" id="69103458"/>
<reference evidence="4" key="1">
    <citation type="submission" date="2018-09" db="EMBL/GenBank/DDBJ databases">
        <title>Complete Genome Sequencing of Sulfolobus sp. JCM 16834.</title>
        <authorList>
            <person name="Kato S."/>
            <person name="Itoh T."/>
            <person name="Ohkuma M."/>
        </authorList>
    </citation>
    <scope>NUCLEOTIDE SEQUENCE [LARGE SCALE GENOMIC DNA]</scope>
    <source>
        <strain evidence="4">IC-007</strain>
    </source>
</reference>
<accession>A0A510DT86</accession>
<reference evidence="2 3" key="2">
    <citation type="journal article" date="2020" name="Int. J. Syst. Evol. Microbiol.">
        <title>Sulfuracidifex tepidarius gen. nov., sp. nov. and transfer of Sulfolobus metallicus Huber and Stetter 1992 to the genus Sulfuracidifex as Sulfuracidifex metallicus comb. nov.</title>
        <authorList>
            <person name="Itoh T."/>
            <person name="Miura T."/>
            <person name="Sakai H.D."/>
            <person name="Kato S."/>
            <person name="Ohkuma M."/>
            <person name="Takashina T."/>
        </authorList>
    </citation>
    <scope>NUCLEOTIDE SEQUENCE</scope>
    <source>
        <strain evidence="1 3">IC-006</strain>
        <strain evidence="2">IC-007</strain>
    </source>
</reference>